<gene>
    <name evidence="2" type="ORF">PFICI_13262</name>
</gene>
<dbReference type="AlphaFoldDB" id="W3WLP8"/>
<reference evidence="3" key="1">
    <citation type="journal article" date="2015" name="BMC Genomics">
        <title>Genomic and transcriptomic analysis of the endophytic fungus Pestalotiopsis fici reveals its lifestyle and high potential for synthesis of natural products.</title>
        <authorList>
            <person name="Wang X."/>
            <person name="Zhang X."/>
            <person name="Liu L."/>
            <person name="Xiang M."/>
            <person name="Wang W."/>
            <person name="Sun X."/>
            <person name="Che Y."/>
            <person name="Guo L."/>
            <person name="Liu G."/>
            <person name="Guo L."/>
            <person name="Wang C."/>
            <person name="Yin W.B."/>
            <person name="Stadler M."/>
            <person name="Zhang X."/>
            <person name="Liu X."/>
        </authorList>
    </citation>
    <scope>NUCLEOTIDE SEQUENCE [LARGE SCALE GENOMIC DNA]</scope>
    <source>
        <strain evidence="3">W106-1 / CGMCC3.15140</strain>
    </source>
</reference>
<organism evidence="2 3">
    <name type="scientific">Pestalotiopsis fici (strain W106-1 / CGMCC3.15140)</name>
    <dbReference type="NCBI Taxonomy" id="1229662"/>
    <lineage>
        <taxon>Eukaryota</taxon>
        <taxon>Fungi</taxon>
        <taxon>Dikarya</taxon>
        <taxon>Ascomycota</taxon>
        <taxon>Pezizomycotina</taxon>
        <taxon>Sordariomycetes</taxon>
        <taxon>Xylariomycetidae</taxon>
        <taxon>Amphisphaeriales</taxon>
        <taxon>Sporocadaceae</taxon>
        <taxon>Pestalotiopsis</taxon>
    </lineage>
</organism>
<name>W3WLP8_PESFW</name>
<feature type="compositionally biased region" description="Polar residues" evidence="1">
    <location>
        <begin position="22"/>
        <end position="39"/>
    </location>
</feature>
<proteinExistence type="predicted"/>
<dbReference type="RefSeq" id="XP_007840034.1">
    <property type="nucleotide sequence ID" value="XM_007841843.1"/>
</dbReference>
<dbReference type="HOGENOM" id="CLU_1152120_0_0_1"/>
<dbReference type="GeneID" id="19278275"/>
<dbReference type="Proteomes" id="UP000030651">
    <property type="component" value="Unassembled WGS sequence"/>
</dbReference>
<evidence type="ECO:0000313" key="3">
    <source>
        <dbReference type="Proteomes" id="UP000030651"/>
    </source>
</evidence>
<dbReference type="KEGG" id="pfy:PFICI_13262"/>
<dbReference type="OrthoDB" id="10684081at2759"/>
<dbReference type="InParanoid" id="W3WLP8"/>
<dbReference type="EMBL" id="KI912119">
    <property type="protein sequence ID" value="ETS74778.1"/>
    <property type="molecule type" value="Genomic_DNA"/>
</dbReference>
<keyword evidence="3" id="KW-1185">Reference proteome</keyword>
<accession>W3WLP8</accession>
<evidence type="ECO:0000313" key="2">
    <source>
        <dbReference type="EMBL" id="ETS74778.1"/>
    </source>
</evidence>
<feature type="region of interest" description="Disordered" evidence="1">
    <location>
        <begin position="1"/>
        <end position="47"/>
    </location>
</feature>
<evidence type="ECO:0000256" key="1">
    <source>
        <dbReference type="SAM" id="MobiDB-lite"/>
    </source>
</evidence>
<sequence length="241" mass="27641">MSSDNSDQAMDVDSSHERALQADTTQSNDTDSGTKSNAPSGPIDSKDLVANQTLDDFEICPCGCRERSSDIMNKFFNVDPQVRLSDTDQNLMEKLRRILQTTDHNVRKREAIETLQARFLLCVGHLCPPKAQWGLRINFSSGVWNHSEKMELLHQIKDLAFDIKQDLLKLNKEYQPLHLPVIFIDQDHPRWYHGTDFNVKKYGVATDDEELAGRFDVNRELKTYLSKDLEDEVAIEFTPLE</sequence>
<protein>
    <submittedName>
        <fullName evidence="2">Uncharacterized protein</fullName>
    </submittedName>
</protein>